<feature type="domain" description="MADS-box" evidence="7">
    <location>
        <begin position="1"/>
        <end position="61"/>
    </location>
</feature>
<dbReference type="PANTHER" id="PTHR48019">
    <property type="entry name" value="SERUM RESPONSE FACTOR HOMOLOG"/>
    <property type="match status" value="1"/>
</dbReference>
<dbReference type="CDD" id="cd00265">
    <property type="entry name" value="MADS_MEF2_like"/>
    <property type="match status" value="1"/>
</dbReference>
<dbReference type="SUPFAM" id="SSF55455">
    <property type="entry name" value="SRF-like"/>
    <property type="match status" value="1"/>
</dbReference>
<dbReference type="PRINTS" id="PR00404">
    <property type="entry name" value="MADSDOMAIN"/>
</dbReference>
<dbReference type="GO" id="GO:0005634">
    <property type="term" value="C:nucleus"/>
    <property type="evidence" value="ECO:0007669"/>
    <property type="project" value="UniProtKB-SubCell"/>
</dbReference>
<evidence type="ECO:0000256" key="3">
    <source>
        <dbReference type="ARBA" id="ARBA00023125"/>
    </source>
</evidence>
<reference evidence="9" key="1">
    <citation type="submission" date="2013-05" db="EMBL/GenBank/DDBJ databases">
        <title>The gymnosperm Welwitschia mirabilis provides evidence for ancient protein-DNA interactions prefiguring the regulatory network of flowers.</title>
        <authorList>
            <person name="Moyroud E."/>
            <person name="Monniaux M."/>
            <person name="Thevenon E."/>
            <person name="Dumas R."/>
            <person name="Scutt C.P."/>
            <person name="Frohlich M.W."/>
            <person name="Parcy F."/>
        </authorList>
    </citation>
    <scope>NUCLEOTIDE SEQUENCE</scope>
</reference>
<keyword evidence="6" id="KW-0175">Coiled coil</keyword>
<dbReference type="GO" id="GO:0046983">
    <property type="term" value="F:protein dimerization activity"/>
    <property type="evidence" value="ECO:0007669"/>
    <property type="project" value="InterPro"/>
</dbReference>
<evidence type="ECO:0000256" key="2">
    <source>
        <dbReference type="ARBA" id="ARBA00023015"/>
    </source>
</evidence>
<keyword evidence="3" id="KW-0238">DNA-binding</keyword>
<feature type="domain" description="K-box" evidence="8">
    <location>
        <begin position="82"/>
        <end position="172"/>
    </location>
</feature>
<dbReference type="AlphaFoldDB" id="T2C761"/>
<keyword evidence="4" id="KW-0804">Transcription</keyword>
<dbReference type="PROSITE" id="PS00350">
    <property type="entry name" value="MADS_BOX_1"/>
    <property type="match status" value="1"/>
</dbReference>
<keyword evidence="2" id="KW-0805">Transcription regulation</keyword>
<evidence type="ECO:0000259" key="7">
    <source>
        <dbReference type="PROSITE" id="PS50066"/>
    </source>
</evidence>
<evidence type="ECO:0000256" key="1">
    <source>
        <dbReference type="ARBA" id="ARBA00004123"/>
    </source>
</evidence>
<evidence type="ECO:0000256" key="4">
    <source>
        <dbReference type="ARBA" id="ARBA00023163"/>
    </source>
</evidence>
<feature type="coiled-coil region" evidence="6">
    <location>
        <begin position="82"/>
        <end position="139"/>
    </location>
</feature>
<name>T2C761_WELMI</name>
<dbReference type="GO" id="GO:0045944">
    <property type="term" value="P:positive regulation of transcription by RNA polymerase II"/>
    <property type="evidence" value="ECO:0007669"/>
    <property type="project" value="InterPro"/>
</dbReference>
<dbReference type="Pfam" id="PF01486">
    <property type="entry name" value="K-box"/>
    <property type="match status" value="1"/>
</dbReference>
<dbReference type="InterPro" id="IPR002100">
    <property type="entry name" value="TF_MADSbox"/>
</dbReference>
<evidence type="ECO:0000313" key="9">
    <source>
        <dbReference type="EMBL" id="AGV28071.1"/>
    </source>
</evidence>
<proteinExistence type="evidence at transcript level"/>
<evidence type="ECO:0000256" key="5">
    <source>
        <dbReference type="ARBA" id="ARBA00023242"/>
    </source>
</evidence>
<dbReference type="InterPro" id="IPR033896">
    <property type="entry name" value="MEF2-like_N"/>
</dbReference>
<dbReference type="GO" id="GO:0000977">
    <property type="term" value="F:RNA polymerase II transcription regulatory region sequence-specific DNA binding"/>
    <property type="evidence" value="ECO:0007669"/>
    <property type="project" value="InterPro"/>
</dbReference>
<evidence type="ECO:0000256" key="6">
    <source>
        <dbReference type="SAM" id="Coils"/>
    </source>
</evidence>
<evidence type="ECO:0000259" key="8">
    <source>
        <dbReference type="PROSITE" id="PS51297"/>
    </source>
</evidence>
<accession>T2C761</accession>
<comment type="subcellular location">
    <subcellularLocation>
        <location evidence="1">Nucleus</location>
    </subcellularLocation>
</comment>
<organism evidence="9">
    <name type="scientific">Welwitschia mirabilis</name>
    <name type="common">Tree tumbo</name>
    <name type="synonym">Welwitschia bainesii</name>
    <dbReference type="NCBI Taxonomy" id="3377"/>
    <lineage>
        <taxon>Eukaryota</taxon>
        <taxon>Viridiplantae</taxon>
        <taxon>Streptophyta</taxon>
        <taxon>Embryophyta</taxon>
        <taxon>Tracheophyta</taxon>
        <taxon>Spermatophyta</taxon>
        <taxon>Gnetopsida</taxon>
        <taxon>Gnetidae</taxon>
        <taxon>Welwitschiales</taxon>
        <taxon>Welwitschiaceae</taxon>
        <taxon>Welwitschia</taxon>
    </lineage>
</organism>
<keyword evidence="5" id="KW-0539">Nucleus</keyword>
<dbReference type="SMART" id="SM00432">
    <property type="entry name" value="MADS"/>
    <property type="match status" value="1"/>
</dbReference>
<dbReference type="Gene3D" id="3.40.1810.10">
    <property type="entry name" value="Transcription factor, MADS-box"/>
    <property type="match status" value="1"/>
</dbReference>
<dbReference type="GO" id="GO:0003700">
    <property type="term" value="F:DNA-binding transcription factor activity"/>
    <property type="evidence" value="ECO:0007669"/>
    <property type="project" value="InterPro"/>
</dbReference>
<dbReference type="InterPro" id="IPR002487">
    <property type="entry name" value="TF_Kbox"/>
</dbReference>
<sequence>MGRGKVELKEIDNDSNRQVTFSKRRNGLFKKAEELSILCRADVGVIIFSSTGKLYEFCNSSMNHVLEKYHKAPGKEHCDIELRKMSKQLVKERSEKEKLDSKLRYMTGEDIEELKVPELEKLEKELDAALKKVRRRKDKAWDDRTRLHQRKVKFQLDWWKRYRQQLSCAEADDAIEEAKQNIALQFYNPRNWMQAYADVDALIEEAKQSTGLEPYDDNNNQRRNWMQATAIGESASHTTFRVQPWQPNLQNNTY</sequence>
<dbReference type="EMBL" id="KF145184">
    <property type="protein sequence ID" value="AGV28071.1"/>
    <property type="molecule type" value="mRNA"/>
</dbReference>
<dbReference type="PROSITE" id="PS50066">
    <property type="entry name" value="MADS_BOX_2"/>
    <property type="match status" value="1"/>
</dbReference>
<dbReference type="Pfam" id="PF00319">
    <property type="entry name" value="SRF-TF"/>
    <property type="match status" value="1"/>
</dbReference>
<dbReference type="InterPro" id="IPR036879">
    <property type="entry name" value="TF_MADSbox_sf"/>
</dbReference>
<dbReference type="PROSITE" id="PS51297">
    <property type="entry name" value="K_BOX"/>
    <property type="match status" value="1"/>
</dbReference>
<dbReference type="InterPro" id="IPR050142">
    <property type="entry name" value="MADS-box/MEF2_TF"/>
</dbReference>
<protein>
    <submittedName>
        <fullName evidence="9">APETALA3/PISTILLATA-like protein 1</fullName>
    </submittedName>
</protein>